<sequence>MELLMIEGKILKDQGNPLGIITEDKKAGIGSPHTKDLTMDCSPTCPKSQERSLPQKRQLEASNSLLIKEAVKLGQLYHLVKGIKKEKDKSYTKNKFEGLTSKSKEITFPSGGSNSLASVVIKVKSIQGRFKGLLNWIFRRKSWSIGKVPLEIMIRDPPLTRKENLNFMIVKFDSPYNMLLGRTTMQKMEIVVSTIHWDIKFHTTRGIGTVFSTHESDKVREGIKKVRETPSASEKGVFSCTTAEEKVVVNNKYPEQTVAIGKQLPKHFKERLRDLLRANENVFAWTHADMAGIPITIIVKGKSFNT</sequence>
<evidence type="ECO:0000313" key="2">
    <source>
        <dbReference type="Proteomes" id="UP001151760"/>
    </source>
</evidence>
<comment type="caution">
    <text evidence="1">The sequence shown here is derived from an EMBL/GenBank/DDBJ whole genome shotgun (WGS) entry which is preliminary data.</text>
</comment>
<name>A0ABQ5GPH7_9ASTR</name>
<accession>A0ABQ5GPH7</accession>
<keyword evidence="2" id="KW-1185">Reference proteome</keyword>
<organism evidence="1 2">
    <name type="scientific">Tanacetum coccineum</name>
    <dbReference type="NCBI Taxonomy" id="301880"/>
    <lineage>
        <taxon>Eukaryota</taxon>
        <taxon>Viridiplantae</taxon>
        <taxon>Streptophyta</taxon>
        <taxon>Embryophyta</taxon>
        <taxon>Tracheophyta</taxon>
        <taxon>Spermatophyta</taxon>
        <taxon>Magnoliopsida</taxon>
        <taxon>eudicotyledons</taxon>
        <taxon>Gunneridae</taxon>
        <taxon>Pentapetalae</taxon>
        <taxon>asterids</taxon>
        <taxon>campanulids</taxon>
        <taxon>Asterales</taxon>
        <taxon>Asteraceae</taxon>
        <taxon>Asteroideae</taxon>
        <taxon>Anthemideae</taxon>
        <taxon>Anthemidinae</taxon>
        <taxon>Tanacetum</taxon>
    </lineage>
</organism>
<evidence type="ECO:0008006" key="3">
    <source>
        <dbReference type="Google" id="ProtNLM"/>
    </source>
</evidence>
<proteinExistence type="predicted"/>
<dbReference type="Proteomes" id="UP001151760">
    <property type="component" value="Unassembled WGS sequence"/>
</dbReference>
<reference evidence="1" key="1">
    <citation type="journal article" date="2022" name="Int. J. Mol. Sci.">
        <title>Draft Genome of Tanacetum Coccineum: Genomic Comparison of Closely Related Tanacetum-Family Plants.</title>
        <authorList>
            <person name="Yamashiro T."/>
            <person name="Shiraishi A."/>
            <person name="Nakayama K."/>
            <person name="Satake H."/>
        </authorList>
    </citation>
    <scope>NUCLEOTIDE SEQUENCE</scope>
</reference>
<protein>
    <recommendedName>
        <fullName evidence="3">Reverse transcriptase domain-containing protein</fullName>
    </recommendedName>
</protein>
<dbReference type="EMBL" id="BQNB010018662">
    <property type="protein sequence ID" value="GJT76857.1"/>
    <property type="molecule type" value="Genomic_DNA"/>
</dbReference>
<evidence type="ECO:0000313" key="1">
    <source>
        <dbReference type="EMBL" id="GJT76857.1"/>
    </source>
</evidence>
<gene>
    <name evidence="1" type="ORF">Tco_1043582</name>
</gene>
<reference evidence="1" key="2">
    <citation type="submission" date="2022-01" db="EMBL/GenBank/DDBJ databases">
        <authorList>
            <person name="Yamashiro T."/>
            <person name="Shiraishi A."/>
            <person name="Satake H."/>
            <person name="Nakayama K."/>
        </authorList>
    </citation>
    <scope>NUCLEOTIDE SEQUENCE</scope>
</reference>